<evidence type="ECO:0000313" key="2">
    <source>
        <dbReference type="Proteomes" id="UP000285860"/>
    </source>
</evidence>
<name>A0A420R4X2_FUSOX</name>
<organism evidence="1 2">
    <name type="scientific">Fusarium oxysporum</name>
    <name type="common">Fusarium vascular wilt</name>
    <dbReference type="NCBI Taxonomy" id="5507"/>
    <lineage>
        <taxon>Eukaryota</taxon>
        <taxon>Fungi</taxon>
        <taxon>Dikarya</taxon>
        <taxon>Ascomycota</taxon>
        <taxon>Pezizomycotina</taxon>
        <taxon>Sordariomycetes</taxon>
        <taxon>Hypocreomycetidae</taxon>
        <taxon>Hypocreales</taxon>
        <taxon>Nectriaceae</taxon>
        <taxon>Fusarium</taxon>
        <taxon>Fusarium oxysporum species complex</taxon>
    </lineage>
</organism>
<dbReference type="AlphaFoldDB" id="A0A420R4X2"/>
<protein>
    <submittedName>
        <fullName evidence="1">Uncharacterized protein</fullName>
    </submittedName>
</protein>
<proteinExistence type="predicted"/>
<dbReference type="Proteomes" id="UP000285860">
    <property type="component" value="Unassembled WGS sequence"/>
</dbReference>
<sequence length="154" mass="17675">MPREIKNSKTTRKVLLIYMMFNMRNNRRPCAVATVGIAKVVGEVAESVDFEFLKLVEGHFIEEPVNDHAAFYSTLGVEDKDYFLLVIVEKGVFDEDIAFSYVLSCVEERALDKTLDEIEENAGTTNISTDDYVKSYFWDSRSVVNTNYWPMECS</sequence>
<gene>
    <name evidence="1" type="ORF">BFJ68_g8174</name>
</gene>
<dbReference type="EMBL" id="MRCY01000036">
    <property type="protein sequence ID" value="RKL12052.1"/>
    <property type="molecule type" value="Genomic_DNA"/>
</dbReference>
<comment type="caution">
    <text evidence="1">The sequence shown here is derived from an EMBL/GenBank/DDBJ whole genome shotgun (WGS) entry which is preliminary data.</text>
</comment>
<evidence type="ECO:0000313" key="1">
    <source>
        <dbReference type="EMBL" id="RKL12052.1"/>
    </source>
</evidence>
<dbReference type="VEuPathDB" id="FungiDB:HZS61_017769"/>
<reference evidence="1 2" key="1">
    <citation type="journal article" date="2018" name="Sci. Rep.">
        <title>Characterisation of pathogen-specific regions and novel effector candidates in Fusarium oxysporum f. sp. cepae.</title>
        <authorList>
            <person name="Armitage A.D."/>
            <person name="Taylor A."/>
            <person name="Sobczyk M.K."/>
            <person name="Baxter L."/>
            <person name="Greenfield B.P."/>
            <person name="Bates H.J."/>
            <person name="Wilson F."/>
            <person name="Jackson A.C."/>
            <person name="Ott S."/>
            <person name="Harrison R.J."/>
            <person name="Clarkson J.P."/>
        </authorList>
    </citation>
    <scope>NUCLEOTIDE SEQUENCE [LARGE SCALE GENOMIC DNA]</scope>
    <source>
        <strain evidence="1 2">Fo_A28</strain>
    </source>
</reference>
<accession>A0A420R4X2</accession>